<dbReference type="EMBL" id="JAQQWP010000011">
    <property type="protein sequence ID" value="KAK8095983.1"/>
    <property type="molecule type" value="Genomic_DNA"/>
</dbReference>
<feature type="compositionally biased region" description="Basic and acidic residues" evidence="1">
    <location>
        <begin position="144"/>
        <end position="163"/>
    </location>
</feature>
<evidence type="ECO:0000313" key="3">
    <source>
        <dbReference type="Proteomes" id="UP001392437"/>
    </source>
</evidence>
<evidence type="ECO:0000256" key="1">
    <source>
        <dbReference type="SAM" id="MobiDB-lite"/>
    </source>
</evidence>
<gene>
    <name evidence="2" type="ORF">PG999_014005</name>
</gene>
<keyword evidence="3" id="KW-1185">Reference proteome</keyword>
<feature type="region of interest" description="Disordered" evidence="1">
    <location>
        <begin position="122"/>
        <end position="217"/>
    </location>
</feature>
<feature type="region of interest" description="Disordered" evidence="1">
    <location>
        <begin position="55"/>
        <end position="86"/>
    </location>
</feature>
<reference evidence="2 3" key="1">
    <citation type="submission" date="2023-01" db="EMBL/GenBank/DDBJ databases">
        <title>Analysis of 21 Apiospora genomes using comparative genomics revels a genus with tremendous synthesis potential of carbohydrate active enzymes and secondary metabolites.</title>
        <authorList>
            <person name="Sorensen T."/>
        </authorList>
    </citation>
    <scope>NUCLEOTIDE SEQUENCE [LARGE SCALE GENOMIC DNA]</scope>
    <source>
        <strain evidence="2 3">CBS 117206</strain>
    </source>
</reference>
<proteinExistence type="predicted"/>
<sequence length="382" mass="43896">MGELKHLWDELARNKANKSTSKKWGFTIYLTDYSNKILCKEYLKHLQSAIEFNINPLQNSGPVSDKKETDDPDDEKKKKKAPKKTKNTVIRNAFKFVVIKDSNIEGYTTAQVRQYHKQKIREYLDSEPHLPDGNERTSKKRKINHIEERPPAREKEAEEEPKCTELANQRKKRFASPKPTSPPKEKKEDQDEDQDGQDDEGKKTKEKTKRPPPREERFGQVWQDYFIHVDSAVLEKFQEFIEARNREARYLLHPKLHAYDDATRIVAIVGEAERSDYRLRGLSSWCRHTSVHDRSVPELSMDWQLVEASSLPALYDHLSRRPLGRAQLLAAPPGGGGDGGTELCRGPLNDGLYTTVGSLVIEAADHGPWYELFCFPPSVNSM</sequence>
<accession>A0AAW0Q7T7</accession>
<dbReference type="Proteomes" id="UP001392437">
    <property type="component" value="Unassembled WGS sequence"/>
</dbReference>
<dbReference type="AlphaFoldDB" id="A0AAW0Q7T7"/>
<comment type="caution">
    <text evidence="2">The sequence shown here is derived from an EMBL/GenBank/DDBJ whole genome shotgun (WGS) entry which is preliminary data.</text>
</comment>
<feature type="compositionally biased region" description="Basic and acidic residues" evidence="1">
    <location>
        <begin position="122"/>
        <end position="137"/>
    </location>
</feature>
<name>A0AAW0Q7T7_9PEZI</name>
<protein>
    <submittedName>
        <fullName evidence="2">Uncharacterized protein</fullName>
    </submittedName>
</protein>
<feature type="compositionally biased region" description="Basic residues" evidence="1">
    <location>
        <begin position="77"/>
        <end position="86"/>
    </location>
</feature>
<organism evidence="2 3">
    <name type="scientific">Apiospora kogelbergensis</name>
    <dbReference type="NCBI Taxonomy" id="1337665"/>
    <lineage>
        <taxon>Eukaryota</taxon>
        <taxon>Fungi</taxon>
        <taxon>Dikarya</taxon>
        <taxon>Ascomycota</taxon>
        <taxon>Pezizomycotina</taxon>
        <taxon>Sordariomycetes</taxon>
        <taxon>Xylariomycetidae</taxon>
        <taxon>Amphisphaeriales</taxon>
        <taxon>Apiosporaceae</taxon>
        <taxon>Apiospora</taxon>
    </lineage>
</organism>
<evidence type="ECO:0000313" key="2">
    <source>
        <dbReference type="EMBL" id="KAK8095983.1"/>
    </source>
</evidence>